<dbReference type="GO" id="GO:0016020">
    <property type="term" value="C:membrane"/>
    <property type="evidence" value="ECO:0007669"/>
    <property type="project" value="UniProtKB-SubCell"/>
</dbReference>
<evidence type="ECO:0000256" key="1">
    <source>
        <dbReference type="ARBA" id="ARBA00004370"/>
    </source>
</evidence>
<evidence type="ECO:0000256" key="8">
    <source>
        <dbReference type="ARBA" id="ARBA00023098"/>
    </source>
</evidence>
<dbReference type="SMART" id="SM00563">
    <property type="entry name" value="PlsC"/>
    <property type="match status" value="1"/>
</dbReference>
<dbReference type="InParanoid" id="A0A6P8PIT0"/>
<keyword evidence="8" id="KW-0443">Lipid metabolism</keyword>
<feature type="region of interest" description="Disordered" evidence="14">
    <location>
        <begin position="483"/>
        <end position="507"/>
    </location>
</feature>
<keyword evidence="11" id="KW-1208">Phospholipid metabolism</keyword>
<sequence length="507" mass="57105">MKFYLLGVLLFPLRFLLTAFFLFLMWPFAVLRVVGLTEEELRQPITHRRRFFHHAIHILSRSMFFVTGFYRIKIKGRMASSLEAPILLAAPHSTFFDTLVLVPCNLPSVVSRVENLSIPVIGALFRFNQSILVSRHDPTSRKKVVEEVKRRATSRGEWPQVLFYPEGTTANGKVLLKFKPGAFIAGVPVQPILIRYPNKMPATTWTWKGNGVFKVLWLSMSQLYLNVEVEFMPVYHPNEAEKADPALYASRVQRVMSGALGIPATDYELIGDMPVSPIGQLKVALELGLWELGKILKKARCLPLMAESWEGLFMEGTDRRLSKKEFADQLNLTDSVTTSKAFNYFQKDASGCVDLHEVILVLATLDAARSAKDVSELAFKLFAETQEGDENGPRLYEEGFSTILHCLLGTSHLESSKVFAEIHEGMSAAGLSKDGFLDFSLHHPCYRQLFCYYLRPPARAKKRHRHPQKQELPIATAVAASTSWPNGTCTHTKKLENGRGPGHQKAE</sequence>
<organism evidence="16 17">
    <name type="scientific">Geotrypetes seraphini</name>
    <name type="common">Gaboon caecilian</name>
    <name type="synonym">Caecilia seraphini</name>
    <dbReference type="NCBI Taxonomy" id="260995"/>
    <lineage>
        <taxon>Eukaryota</taxon>
        <taxon>Metazoa</taxon>
        <taxon>Chordata</taxon>
        <taxon>Craniata</taxon>
        <taxon>Vertebrata</taxon>
        <taxon>Euteleostomi</taxon>
        <taxon>Amphibia</taxon>
        <taxon>Gymnophiona</taxon>
        <taxon>Geotrypetes</taxon>
    </lineage>
</organism>
<evidence type="ECO:0000256" key="4">
    <source>
        <dbReference type="ARBA" id="ARBA00022516"/>
    </source>
</evidence>
<dbReference type="SUPFAM" id="SSF69593">
    <property type="entry name" value="Glycerol-3-phosphate (1)-acyltransferase"/>
    <property type="match status" value="1"/>
</dbReference>
<dbReference type="PANTHER" id="PTHR23063:SF7">
    <property type="entry name" value="LYSOPHOSPHOLIPID ACYLTRANSFERASE LPCAT4"/>
    <property type="match status" value="1"/>
</dbReference>
<feature type="domain" description="Phospholipid/glycerol acyltransferase" evidence="15">
    <location>
        <begin position="86"/>
        <end position="197"/>
    </location>
</feature>
<dbReference type="SUPFAM" id="SSF47473">
    <property type="entry name" value="EF-hand"/>
    <property type="match status" value="1"/>
</dbReference>
<evidence type="ECO:0000256" key="10">
    <source>
        <dbReference type="ARBA" id="ARBA00023209"/>
    </source>
</evidence>
<evidence type="ECO:0000256" key="3">
    <source>
        <dbReference type="ARBA" id="ARBA00008655"/>
    </source>
</evidence>
<keyword evidence="4" id="KW-0444">Lipid biosynthesis</keyword>
<gene>
    <name evidence="17" type="primary">LPCAT4</name>
</gene>
<dbReference type="GO" id="GO:0047184">
    <property type="term" value="F:1-acylglycerophosphocholine O-acyltransferase activity"/>
    <property type="evidence" value="ECO:0007669"/>
    <property type="project" value="TreeGrafter"/>
</dbReference>
<dbReference type="OrthoDB" id="272512at2759"/>
<evidence type="ECO:0000313" key="16">
    <source>
        <dbReference type="Proteomes" id="UP000515159"/>
    </source>
</evidence>
<keyword evidence="12 17" id="KW-0012">Acyltransferase</keyword>
<dbReference type="CTD" id="254531"/>
<reference evidence="17" key="1">
    <citation type="submission" date="2025-08" db="UniProtKB">
        <authorList>
            <consortium name="RefSeq"/>
        </authorList>
    </citation>
    <scope>IDENTIFICATION</scope>
</reference>
<keyword evidence="7" id="KW-1133">Transmembrane helix</keyword>
<evidence type="ECO:0000259" key="15">
    <source>
        <dbReference type="SMART" id="SM00563"/>
    </source>
</evidence>
<dbReference type="Gene3D" id="1.10.238.10">
    <property type="entry name" value="EF-hand"/>
    <property type="match status" value="1"/>
</dbReference>
<dbReference type="GO" id="GO:0042171">
    <property type="term" value="F:lysophosphatidic acid acyltransferase activity"/>
    <property type="evidence" value="ECO:0007669"/>
    <property type="project" value="TreeGrafter"/>
</dbReference>
<keyword evidence="6" id="KW-0812">Transmembrane</keyword>
<evidence type="ECO:0000256" key="7">
    <source>
        <dbReference type="ARBA" id="ARBA00022989"/>
    </source>
</evidence>
<evidence type="ECO:0000256" key="5">
    <source>
        <dbReference type="ARBA" id="ARBA00022679"/>
    </source>
</evidence>
<evidence type="ECO:0000256" key="12">
    <source>
        <dbReference type="ARBA" id="ARBA00023315"/>
    </source>
</evidence>
<dbReference type="GO" id="GO:0036151">
    <property type="term" value="P:phosphatidylcholine acyl-chain remodeling"/>
    <property type="evidence" value="ECO:0007669"/>
    <property type="project" value="TreeGrafter"/>
</dbReference>
<evidence type="ECO:0000256" key="14">
    <source>
        <dbReference type="SAM" id="MobiDB-lite"/>
    </source>
</evidence>
<keyword evidence="10" id="KW-0594">Phospholipid biosynthesis</keyword>
<dbReference type="GeneID" id="117350821"/>
<dbReference type="FunCoup" id="A0A6P8PIT0">
    <property type="interactions" value="810"/>
</dbReference>
<dbReference type="InterPro" id="IPR045252">
    <property type="entry name" value="LPCAT1-like"/>
</dbReference>
<dbReference type="GO" id="GO:0005783">
    <property type="term" value="C:endoplasmic reticulum"/>
    <property type="evidence" value="ECO:0007669"/>
    <property type="project" value="TreeGrafter"/>
</dbReference>
<evidence type="ECO:0000256" key="13">
    <source>
        <dbReference type="ARBA" id="ARBA00025707"/>
    </source>
</evidence>
<dbReference type="GO" id="GO:0008654">
    <property type="term" value="P:phospholipid biosynthetic process"/>
    <property type="evidence" value="ECO:0007669"/>
    <property type="project" value="UniProtKB-KW"/>
</dbReference>
<name>A0A6P8PIT0_GEOSA</name>
<evidence type="ECO:0000256" key="2">
    <source>
        <dbReference type="ARBA" id="ARBA00005074"/>
    </source>
</evidence>
<keyword evidence="16" id="KW-1185">Reference proteome</keyword>
<dbReference type="RefSeq" id="XP_033781350.1">
    <property type="nucleotide sequence ID" value="XM_033925459.1"/>
</dbReference>
<accession>A0A6P8PIT0</accession>
<evidence type="ECO:0000256" key="9">
    <source>
        <dbReference type="ARBA" id="ARBA00023136"/>
    </source>
</evidence>
<protein>
    <submittedName>
        <fullName evidence="17">Lysophospholipid acyltransferase LPCAT4</fullName>
    </submittedName>
</protein>
<dbReference type="PANTHER" id="PTHR23063">
    <property type="entry name" value="PHOSPHOLIPID ACYLTRANSFERASE"/>
    <property type="match status" value="1"/>
</dbReference>
<evidence type="ECO:0000256" key="11">
    <source>
        <dbReference type="ARBA" id="ARBA00023264"/>
    </source>
</evidence>
<dbReference type="CDD" id="cd07991">
    <property type="entry name" value="LPLAT_LPCAT1-like"/>
    <property type="match status" value="1"/>
</dbReference>
<dbReference type="Proteomes" id="UP000515159">
    <property type="component" value="Chromosome 16"/>
</dbReference>
<comment type="subcellular location">
    <subcellularLocation>
        <location evidence="1">Membrane</location>
    </subcellularLocation>
</comment>
<evidence type="ECO:0000256" key="6">
    <source>
        <dbReference type="ARBA" id="ARBA00022692"/>
    </source>
</evidence>
<dbReference type="UniPathway" id="UPA00085"/>
<comment type="similarity">
    <text evidence="3">Belongs to the 1-acyl-sn-glycerol-3-phosphate acyltransferase family.</text>
</comment>
<dbReference type="InterPro" id="IPR011992">
    <property type="entry name" value="EF-hand-dom_pair"/>
</dbReference>
<dbReference type="AlphaFoldDB" id="A0A6P8PIT0"/>
<comment type="pathway">
    <text evidence="13">Phospholipid metabolism.</text>
</comment>
<comment type="pathway">
    <text evidence="2">Lipid metabolism; phospholipid metabolism.</text>
</comment>
<dbReference type="KEGG" id="gsh:117350821"/>
<dbReference type="InterPro" id="IPR002123">
    <property type="entry name" value="Plipid/glycerol_acylTrfase"/>
</dbReference>
<evidence type="ECO:0000313" key="17">
    <source>
        <dbReference type="RefSeq" id="XP_033781350.1"/>
    </source>
</evidence>
<dbReference type="Pfam" id="PF01553">
    <property type="entry name" value="Acyltransferase"/>
    <property type="match status" value="1"/>
</dbReference>
<keyword evidence="5" id="KW-0808">Transferase</keyword>
<proteinExistence type="inferred from homology"/>
<keyword evidence="9" id="KW-0472">Membrane</keyword>